<comment type="caution">
    <text evidence="1">The sequence shown here is derived from an EMBL/GenBank/DDBJ whole genome shotgun (WGS) entry which is preliminary data.</text>
</comment>
<accession>A0A433C788</accession>
<organism evidence="1 2">
    <name type="scientific">Jimgerdemannia flammicorona</name>
    <dbReference type="NCBI Taxonomy" id="994334"/>
    <lineage>
        <taxon>Eukaryota</taxon>
        <taxon>Fungi</taxon>
        <taxon>Fungi incertae sedis</taxon>
        <taxon>Mucoromycota</taxon>
        <taxon>Mucoromycotina</taxon>
        <taxon>Endogonomycetes</taxon>
        <taxon>Endogonales</taxon>
        <taxon>Endogonaceae</taxon>
        <taxon>Jimgerdemannia</taxon>
    </lineage>
</organism>
<sequence length="83" mass="9246">MSNIDTLDLPAETSSSANTLIESQQPDERQEADIADDASTPEARFEEKPRIVTRYSREELLALQKSPLITRPDTLPALSAWFG</sequence>
<evidence type="ECO:0000313" key="1">
    <source>
        <dbReference type="EMBL" id="RUP34391.1"/>
    </source>
</evidence>
<proteinExistence type="predicted"/>
<dbReference type="OrthoDB" id="2504266at2759"/>
<gene>
    <name evidence="1" type="ORF">BC936DRAFT_138532</name>
</gene>
<dbReference type="EMBL" id="RBNI01013304">
    <property type="protein sequence ID" value="RUP34391.1"/>
    <property type="molecule type" value="Genomic_DNA"/>
</dbReference>
<evidence type="ECO:0000313" key="2">
    <source>
        <dbReference type="Proteomes" id="UP000268093"/>
    </source>
</evidence>
<protein>
    <submittedName>
        <fullName evidence="1">Uncharacterized protein</fullName>
    </submittedName>
</protein>
<keyword evidence="2" id="KW-1185">Reference proteome</keyword>
<name>A0A433C788_9FUNG</name>
<dbReference type="Proteomes" id="UP000268093">
    <property type="component" value="Unassembled WGS sequence"/>
</dbReference>
<reference evidence="1 2" key="1">
    <citation type="journal article" date="2018" name="New Phytol.">
        <title>Phylogenomics of Endogonaceae and evolution of mycorrhizas within Mucoromycota.</title>
        <authorList>
            <person name="Chang Y."/>
            <person name="Desiro A."/>
            <person name="Na H."/>
            <person name="Sandor L."/>
            <person name="Lipzen A."/>
            <person name="Clum A."/>
            <person name="Barry K."/>
            <person name="Grigoriev I.V."/>
            <person name="Martin F.M."/>
            <person name="Stajich J.E."/>
            <person name="Smith M.E."/>
            <person name="Bonito G."/>
            <person name="Spatafora J.W."/>
        </authorList>
    </citation>
    <scope>NUCLEOTIDE SEQUENCE [LARGE SCALE GENOMIC DNA]</scope>
    <source>
        <strain evidence="1 2">GMNB39</strain>
    </source>
</reference>